<evidence type="ECO:0000256" key="4">
    <source>
        <dbReference type="ARBA" id="ARBA00023002"/>
    </source>
</evidence>
<evidence type="ECO:0000313" key="10">
    <source>
        <dbReference type="Proteomes" id="UP001597373"/>
    </source>
</evidence>
<dbReference type="Pfam" id="PF00111">
    <property type="entry name" value="Fer2"/>
    <property type="match status" value="1"/>
</dbReference>
<evidence type="ECO:0000259" key="7">
    <source>
        <dbReference type="PROSITE" id="PS51085"/>
    </source>
</evidence>
<feature type="domain" description="FAD-binding FR-type" evidence="8">
    <location>
        <begin position="4"/>
        <end position="112"/>
    </location>
</feature>
<dbReference type="Proteomes" id="UP001597373">
    <property type="component" value="Unassembled WGS sequence"/>
</dbReference>
<dbReference type="CDD" id="cd00207">
    <property type="entry name" value="fer2"/>
    <property type="match status" value="1"/>
</dbReference>
<dbReference type="PROSITE" id="PS51085">
    <property type="entry name" value="2FE2S_FER_2"/>
    <property type="match status" value="1"/>
</dbReference>
<dbReference type="Gene3D" id="3.10.20.30">
    <property type="match status" value="1"/>
</dbReference>
<organism evidence="9 10">
    <name type="scientific">Chelativorans composti</name>
    <dbReference type="NCBI Taxonomy" id="768533"/>
    <lineage>
        <taxon>Bacteria</taxon>
        <taxon>Pseudomonadati</taxon>
        <taxon>Pseudomonadota</taxon>
        <taxon>Alphaproteobacteria</taxon>
        <taxon>Hyphomicrobiales</taxon>
        <taxon>Phyllobacteriaceae</taxon>
        <taxon>Chelativorans</taxon>
    </lineage>
</organism>
<proteinExistence type="predicted"/>
<keyword evidence="3" id="KW-0479">Metal-binding</keyword>
<accession>A0ABW5DCR5</accession>
<dbReference type="Gene3D" id="3.40.50.80">
    <property type="entry name" value="Nucleotide-binding domain of ferredoxin-NADP reductase (FNR) module"/>
    <property type="match status" value="1"/>
</dbReference>
<evidence type="ECO:0000256" key="6">
    <source>
        <dbReference type="ARBA" id="ARBA00023014"/>
    </source>
</evidence>
<evidence type="ECO:0000256" key="2">
    <source>
        <dbReference type="ARBA" id="ARBA00022714"/>
    </source>
</evidence>
<dbReference type="InterPro" id="IPR017927">
    <property type="entry name" value="FAD-bd_FR_type"/>
</dbReference>
<evidence type="ECO:0000256" key="5">
    <source>
        <dbReference type="ARBA" id="ARBA00023004"/>
    </source>
</evidence>
<dbReference type="InterPro" id="IPR036010">
    <property type="entry name" value="2Fe-2S_ferredoxin-like_sf"/>
</dbReference>
<dbReference type="InterPro" id="IPR017938">
    <property type="entry name" value="Riboflavin_synthase-like_b-brl"/>
</dbReference>
<evidence type="ECO:0000256" key="1">
    <source>
        <dbReference type="ARBA" id="ARBA00022630"/>
    </source>
</evidence>
<dbReference type="SUPFAM" id="SSF52343">
    <property type="entry name" value="Ferredoxin reductase-like, C-terminal NADP-linked domain"/>
    <property type="match status" value="1"/>
</dbReference>
<gene>
    <name evidence="9" type="ORF">ACFSMZ_01400</name>
</gene>
<dbReference type="PANTHER" id="PTHR47354:SF1">
    <property type="entry name" value="CARNITINE MONOOXYGENASE REDUCTASE SUBUNIT"/>
    <property type="match status" value="1"/>
</dbReference>
<dbReference type="EMBL" id="JBHUIR010000005">
    <property type="protein sequence ID" value="MFD2258425.1"/>
    <property type="molecule type" value="Genomic_DNA"/>
</dbReference>
<reference evidence="10" key="1">
    <citation type="journal article" date="2019" name="Int. J. Syst. Evol. Microbiol.">
        <title>The Global Catalogue of Microorganisms (GCM) 10K type strain sequencing project: providing services to taxonomists for standard genome sequencing and annotation.</title>
        <authorList>
            <consortium name="The Broad Institute Genomics Platform"/>
            <consortium name="The Broad Institute Genome Sequencing Center for Infectious Disease"/>
            <person name="Wu L."/>
            <person name="Ma J."/>
        </authorList>
    </citation>
    <scope>NUCLEOTIDE SEQUENCE [LARGE SCALE GENOMIC DNA]</scope>
    <source>
        <strain evidence="10">KCTC 23707</strain>
    </source>
</reference>
<dbReference type="InterPro" id="IPR039261">
    <property type="entry name" value="FNR_nucleotide-bd"/>
</dbReference>
<evidence type="ECO:0000259" key="8">
    <source>
        <dbReference type="PROSITE" id="PS51384"/>
    </source>
</evidence>
<comment type="caution">
    <text evidence="9">The sequence shown here is derived from an EMBL/GenBank/DDBJ whole genome shotgun (WGS) entry which is preliminary data.</text>
</comment>
<evidence type="ECO:0000256" key="3">
    <source>
        <dbReference type="ARBA" id="ARBA00022723"/>
    </source>
</evidence>
<keyword evidence="10" id="KW-1185">Reference proteome</keyword>
<sequence length="321" mass="35032">MSGTGTIAARVKRLDNAGEDILRVVLKPEGADRFPGWAPGAHIDLVLPIAAGDGEPVVRQYSLCSDPQDLSEYQIAVLRDPNSRGGSSWIHDQLKEGGPITIGMPRNHFPFQPGQRTLFIAGGIGITPILPMARQAEAEGRDWRMVVAVRSRQRLPLGDDLAGLPQERIHYHFDEEAGLLDLASLLAPLGSETIVYSCGPKPLLNALQERNSGAPWQFRFERFAAEPVVTGGNRPFDIICRSSGKRLHVPADKSILQVLREVGIKVESSCRDGVCGTCEVRVLSGTPEHRDSVLTPEEREEGGYMMVCVSRAVSDVLELDI</sequence>
<dbReference type="Gene3D" id="2.40.30.10">
    <property type="entry name" value="Translation factors"/>
    <property type="match status" value="1"/>
</dbReference>
<dbReference type="SUPFAM" id="SSF63380">
    <property type="entry name" value="Riboflavin synthase domain-like"/>
    <property type="match status" value="1"/>
</dbReference>
<keyword evidence="6" id="KW-0411">Iron-sulfur</keyword>
<dbReference type="SUPFAM" id="SSF54292">
    <property type="entry name" value="2Fe-2S ferredoxin-like"/>
    <property type="match status" value="1"/>
</dbReference>
<name>A0ABW5DCR5_9HYPH</name>
<evidence type="ECO:0000313" key="9">
    <source>
        <dbReference type="EMBL" id="MFD2258425.1"/>
    </source>
</evidence>
<dbReference type="InterPro" id="IPR001041">
    <property type="entry name" value="2Fe-2S_ferredoxin-type"/>
</dbReference>
<dbReference type="InterPro" id="IPR006058">
    <property type="entry name" value="2Fe2S_fd_BS"/>
</dbReference>
<dbReference type="PROSITE" id="PS51384">
    <property type="entry name" value="FAD_FR"/>
    <property type="match status" value="1"/>
</dbReference>
<keyword evidence="4" id="KW-0560">Oxidoreductase</keyword>
<keyword evidence="1" id="KW-0285">Flavoprotein</keyword>
<dbReference type="PRINTS" id="PR00409">
    <property type="entry name" value="PHDIOXRDTASE"/>
</dbReference>
<dbReference type="InterPro" id="IPR012675">
    <property type="entry name" value="Beta-grasp_dom_sf"/>
</dbReference>
<protein>
    <submittedName>
        <fullName evidence="9">PDR/VanB family oxidoreductase</fullName>
    </submittedName>
</protein>
<keyword evidence="2" id="KW-0001">2Fe-2S</keyword>
<keyword evidence="5" id="KW-0408">Iron</keyword>
<dbReference type="CDD" id="cd06185">
    <property type="entry name" value="PDR_like"/>
    <property type="match status" value="1"/>
</dbReference>
<dbReference type="InterPro" id="IPR050415">
    <property type="entry name" value="MRET"/>
</dbReference>
<dbReference type="PANTHER" id="PTHR47354">
    <property type="entry name" value="NADH OXIDOREDUCTASE HCR"/>
    <property type="match status" value="1"/>
</dbReference>
<dbReference type="PROSITE" id="PS00197">
    <property type="entry name" value="2FE2S_FER_1"/>
    <property type="match status" value="1"/>
</dbReference>
<feature type="domain" description="2Fe-2S ferredoxin-type" evidence="7">
    <location>
        <begin position="234"/>
        <end position="321"/>
    </location>
</feature>
<dbReference type="RefSeq" id="WP_345099985.1">
    <property type="nucleotide sequence ID" value="NZ_BAABGS010000073.1"/>
</dbReference>